<dbReference type="InterPro" id="IPR038731">
    <property type="entry name" value="RgtA/B/C-like"/>
</dbReference>
<dbReference type="GO" id="GO:0009103">
    <property type="term" value="P:lipopolysaccharide biosynthetic process"/>
    <property type="evidence" value="ECO:0007669"/>
    <property type="project" value="UniProtKB-ARBA"/>
</dbReference>
<dbReference type="InterPro" id="IPR050297">
    <property type="entry name" value="LipidA_mod_glycosyltrf_83"/>
</dbReference>
<evidence type="ECO:0000256" key="8">
    <source>
        <dbReference type="SAM" id="Phobius"/>
    </source>
</evidence>
<name>A0A1F8D5K9_9BACT</name>
<dbReference type="GO" id="GO:0005886">
    <property type="term" value="C:plasma membrane"/>
    <property type="evidence" value="ECO:0007669"/>
    <property type="project" value="UniProtKB-SubCell"/>
</dbReference>
<feature type="transmembrane region" description="Helical" evidence="8">
    <location>
        <begin position="330"/>
        <end position="348"/>
    </location>
</feature>
<comment type="caution">
    <text evidence="10">The sequence shown here is derived from an EMBL/GenBank/DDBJ whole genome shotgun (WGS) entry which is preliminary data.</text>
</comment>
<evidence type="ECO:0000256" key="7">
    <source>
        <dbReference type="ARBA" id="ARBA00023136"/>
    </source>
</evidence>
<dbReference type="GO" id="GO:0016763">
    <property type="term" value="F:pentosyltransferase activity"/>
    <property type="evidence" value="ECO:0007669"/>
    <property type="project" value="TreeGrafter"/>
</dbReference>
<dbReference type="AlphaFoldDB" id="A0A1F8D5K9"/>
<feature type="transmembrane region" description="Helical" evidence="8">
    <location>
        <begin position="212"/>
        <end position="231"/>
    </location>
</feature>
<evidence type="ECO:0000313" key="10">
    <source>
        <dbReference type="EMBL" id="OGM83873.1"/>
    </source>
</evidence>
<evidence type="ECO:0000256" key="5">
    <source>
        <dbReference type="ARBA" id="ARBA00022692"/>
    </source>
</evidence>
<keyword evidence="6 8" id="KW-1133">Transmembrane helix</keyword>
<reference evidence="10 11" key="1">
    <citation type="journal article" date="2016" name="Nat. Commun.">
        <title>Thousands of microbial genomes shed light on interconnected biogeochemical processes in an aquifer system.</title>
        <authorList>
            <person name="Anantharaman K."/>
            <person name="Brown C.T."/>
            <person name="Hug L.A."/>
            <person name="Sharon I."/>
            <person name="Castelle C.J."/>
            <person name="Probst A.J."/>
            <person name="Thomas B.C."/>
            <person name="Singh A."/>
            <person name="Wilkins M.J."/>
            <person name="Karaoz U."/>
            <person name="Brodie E.L."/>
            <person name="Williams K.H."/>
            <person name="Hubbard S.S."/>
            <person name="Banfield J.F."/>
        </authorList>
    </citation>
    <scope>NUCLEOTIDE SEQUENCE [LARGE SCALE GENOMIC DNA]</scope>
</reference>
<dbReference type="Proteomes" id="UP000178330">
    <property type="component" value="Unassembled WGS sequence"/>
</dbReference>
<feature type="transmembrane region" description="Helical" evidence="8">
    <location>
        <begin position="57"/>
        <end position="79"/>
    </location>
</feature>
<feature type="transmembrane region" description="Helical" evidence="8">
    <location>
        <begin position="91"/>
        <end position="109"/>
    </location>
</feature>
<evidence type="ECO:0000256" key="4">
    <source>
        <dbReference type="ARBA" id="ARBA00022679"/>
    </source>
</evidence>
<keyword evidence="5 8" id="KW-0812">Transmembrane</keyword>
<dbReference type="PANTHER" id="PTHR33908:SF3">
    <property type="entry name" value="UNDECAPRENYL PHOSPHATE-ALPHA-4-AMINO-4-DEOXY-L-ARABINOSE ARABINOSYL TRANSFERASE"/>
    <property type="match status" value="1"/>
</dbReference>
<accession>A0A1F8D5K9</accession>
<feature type="transmembrane region" description="Helical" evidence="8">
    <location>
        <begin position="12"/>
        <end position="37"/>
    </location>
</feature>
<feature type="domain" description="Glycosyltransferase RgtA/B/C/D-like" evidence="9">
    <location>
        <begin position="73"/>
        <end position="227"/>
    </location>
</feature>
<dbReference type="Pfam" id="PF13231">
    <property type="entry name" value="PMT_2"/>
    <property type="match status" value="1"/>
</dbReference>
<organism evidence="10 11">
    <name type="scientific">Candidatus Woesebacteria bacterium RIFOXYB1_FULL_47_31</name>
    <dbReference type="NCBI Taxonomy" id="1802542"/>
    <lineage>
        <taxon>Bacteria</taxon>
        <taxon>Candidatus Woeseibacteriota</taxon>
    </lineage>
</organism>
<evidence type="ECO:0000256" key="6">
    <source>
        <dbReference type="ARBA" id="ARBA00022989"/>
    </source>
</evidence>
<evidence type="ECO:0000256" key="1">
    <source>
        <dbReference type="ARBA" id="ARBA00004651"/>
    </source>
</evidence>
<dbReference type="GO" id="GO:0010041">
    <property type="term" value="P:response to iron(III) ion"/>
    <property type="evidence" value="ECO:0007669"/>
    <property type="project" value="TreeGrafter"/>
</dbReference>
<keyword evidence="3" id="KW-0328">Glycosyltransferase</keyword>
<keyword evidence="2" id="KW-1003">Cell membrane</keyword>
<evidence type="ECO:0000256" key="3">
    <source>
        <dbReference type="ARBA" id="ARBA00022676"/>
    </source>
</evidence>
<feature type="transmembrane region" description="Helical" evidence="8">
    <location>
        <begin position="303"/>
        <end position="324"/>
    </location>
</feature>
<feature type="transmembrane region" description="Helical" evidence="8">
    <location>
        <begin position="168"/>
        <end position="200"/>
    </location>
</feature>
<sequence length="498" mass="56584">MKIKINKYLNPFNLLMAALILLALFVRLYRVGPLLGFYFDQGRDAMVIWNLWHEGKFFLIGPVTGLAGIFLGPLYYYLIAPFYLVGGGNPVYPAAFVSFLTVIALFLLFKLGSSMHSKEAGIFALAIGSISRSLVLDSRWFSNPTPIFLSSVILLWSLWKILNKGKGYWWILAALMIGLSLQFESASAIFYLPMILAFAVWQRKILPGVKTLALALGAFFTTLLPQLIFNFRHDNILLDNLIDTFFKQKSFSGDIGSALVQRLDFFWGAFSSKIFSEPQAIIGAFFILVFLFLLKAKKLKKILVLFSLFLGAPIIGITLFQGNFGNIYDYYLFGYFLPFVLLFSIGLAEIWKARIGKLIVIIFFTLFVYKNVPPVKNYIIAGFDGPTHITLGNELQAVDWILEDARKEGKLFNVDVYVPPVIPHAYDYLFLWRATQKCGDNLCLMERNSQVPLLFTLYEVDPPHPERLEAWLLRQKGIGKVIFGEKFGGITVQRRQRL</sequence>
<feature type="transmembrane region" description="Helical" evidence="8">
    <location>
        <begin position="280"/>
        <end position="296"/>
    </location>
</feature>
<dbReference type="EMBL" id="MGIC01000017">
    <property type="protein sequence ID" value="OGM83873.1"/>
    <property type="molecule type" value="Genomic_DNA"/>
</dbReference>
<evidence type="ECO:0000259" key="9">
    <source>
        <dbReference type="Pfam" id="PF13231"/>
    </source>
</evidence>
<keyword evidence="4" id="KW-0808">Transferase</keyword>
<feature type="transmembrane region" description="Helical" evidence="8">
    <location>
        <begin position="355"/>
        <end position="372"/>
    </location>
</feature>
<dbReference type="PANTHER" id="PTHR33908">
    <property type="entry name" value="MANNOSYLTRANSFERASE YKCB-RELATED"/>
    <property type="match status" value="1"/>
</dbReference>
<protein>
    <recommendedName>
        <fullName evidence="9">Glycosyltransferase RgtA/B/C/D-like domain-containing protein</fullName>
    </recommendedName>
</protein>
<feature type="transmembrane region" description="Helical" evidence="8">
    <location>
        <begin position="140"/>
        <end position="162"/>
    </location>
</feature>
<comment type="subcellular location">
    <subcellularLocation>
        <location evidence="1">Cell membrane</location>
        <topology evidence="1">Multi-pass membrane protein</topology>
    </subcellularLocation>
</comment>
<proteinExistence type="predicted"/>
<evidence type="ECO:0000313" key="11">
    <source>
        <dbReference type="Proteomes" id="UP000178330"/>
    </source>
</evidence>
<gene>
    <name evidence="10" type="ORF">A2376_00135</name>
</gene>
<evidence type="ECO:0000256" key="2">
    <source>
        <dbReference type="ARBA" id="ARBA00022475"/>
    </source>
</evidence>
<keyword evidence="7 8" id="KW-0472">Membrane</keyword>